<dbReference type="Proteomes" id="UP000052268">
    <property type="component" value="Unassembled WGS sequence"/>
</dbReference>
<proteinExistence type="predicted"/>
<dbReference type="RefSeq" id="WP_059149907.1">
    <property type="nucleotide sequence ID" value="NZ_KQ130452.1"/>
</dbReference>
<dbReference type="EMBL" id="JACU01000002">
    <property type="protein sequence ID" value="KMS59976.1"/>
    <property type="molecule type" value="Genomic_DNA"/>
</dbReference>
<name>A0A0J7Y825_9SPHN</name>
<reference evidence="1 2" key="1">
    <citation type="journal article" date="2015" name="G3 (Bethesda)">
        <title>Insights into Ongoing Evolution of the Hexachlorocyclohexane Catabolic Pathway from Comparative Genomics of Ten Sphingomonadaceae Strains.</title>
        <authorList>
            <person name="Pearce S.L."/>
            <person name="Oakeshott J.G."/>
            <person name="Pandey G."/>
        </authorList>
    </citation>
    <scope>NUCLEOTIDE SEQUENCE [LARGE SCALE GENOMIC DNA]</scope>
    <source>
        <strain evidence="1 2">LL02</strain>
    </source>
</reference>
<comment type="caution">
    <text evidence="1">The sequence shown here is derived from an EMBL/GenBank/DDBJ whole genome shotgun (WGS) entry which is preliminary data.</text>
</comment>
<protein>
    <submittedName>
        <fullName evidence="1">Uncharacterized protein</fullName>
    </submittedName>
</protein>
<dbReference type="AlphaFoldDB" id="A0A0J7Y825"/>
<sequence>MDTAIERDFAGGRFTFYLPLPAVLAVEKGPVTPALRNREYPVSMFQLYDELSAGIAVDPDGSLVRVPGGSIFAGDLHNIIERALIGGNSGEKDGDQFEVDTKLAARLVNENLLRNFEGCALLAWDILHATIKGVSLKKKADPVKPKRQRRFAGAK</sequence>
<gene>
    <name evidence="1" type="ORF">V474_07715</name>
</gene>
<keyword evidence="2" id="KW-1185">Reference proteome</keyword>
<dbReference type="PATRIC" id="fig|1114963.3.peg.441"/>
<organism evidence="1 2">
    <name type="scientific">Novosphingobium barchaimii LL02</name>
    <dbReference type="NCBI Taxonomy" id="1114963"/>
    <lineage>
        <taxon>Bacteria</taxon>
        <taxon>Pseudomonadati</taxon>
        <taxon>Pseudomonadota</taxon>
        <taxon>Alphaproteobacteria</taxon>
        <taxon>Sphingomonadales</taxon>
        <taxon>Sphingomonadaceae</taxon>
        <taxon>Novosphingobium</taxon>
    </lineage>
</organism>
<accession>A0A0J7Y825</accession>
<dbReference type="OrthoDB" id="7509188at2"/>
<evidence type="ECO:0000313" key="2">
    <source>
        <dbReference type="Proteomes" id="UP000052268"/>
    </source>
</evidence>
<evidence type="ECO:0000313" key="1">
    <source>
        <dbReference type="EMBL" id="KMS59976.1"/>
    </source>
</evidence>